<protein>
    <recommendedName>
        <fullName evidence="4">F-box domain-containing protein</fullName>
    </recommendedName>
</protein>
<dbReference type="Proteomes" id="UP001556367">
    <property type="component" value="Unassembled WGS sequence"/>
</dbReference>
<evidence type="ECO:0000313" key="3">
    <source>
        <dbReference type="Proteomes" id="UP001556367"/>
    </source>
</evidence>
<keyword evidence="3" id="KW-1185">Reference proteome</keyword>
<proteinExistence type="predicted"/>
<name>A0ABR3K284_9AGAR</name>
<evidence type="ECO:0000313" key="2">
    <source>
        <dbReference type="EMBL" id="KAL0961352.1"/>
    </source>
</evidence>
<comment type="caution">
    <text evidence="2">The sequence shown here is derived from an EMBL/GenBank/DDBJ whole genome shotgun (WGS) entry which is preliminary data.</text>
</comment>
<organism evidence="2 3">
    <name type="scientific">Hohenbuehelia grisea</name>
    <dbReference type="NCBI Taxonomy" id="104357"/>
    <lineage>
        <taxon>Eukaryota</taxon>
        <taxon>Fungi</taxon>
        <taxon>Dikarya</taxon>
        <taxon>Basidiomycota</taxon>
        <taxon>Agaricomycotina</taxon>
        <taxon>Agaricomycetes</taxon>
        <taxon>Agaricomycetidae</taxon>
        <taxon>Agaricales</taxon>
        <taxon>Pleurotineae</taxon>
        <taxon>Pleurotaceae</taxon>
        <taxon>Hohenbuehelia</taxon>
    </lineage>
</organism>
<keyword evidence="1" id="KW-1133">Transmembrane helix</keyword>
<evidence type="ECO:0000256" key="1">
    <source>
        <dbReference type="SAM" id="Phobius"/>
    </source>
</evidence>
<gene>
    <name evidence="2" type="ORF">HGRIS_006308</name>
</gene>
<keyword evidence="1" id="KW-0812">Transmembrane</keyword>
<keyword evidence="1" id="KW-0472">Membrane</keyword>
<dbReference type="EMBL" id="JASNQZ010000001">
    <property type="protein sequence ID" value="KAL0961352.1"/>
    <property type="molecule type" value="Genomic_DNA"/>
</dbReference>
<feature type="transmembrane region" description="Helical" evidence="1">
    <location>
        <begin position="81"/>
        <end position="102"/>
    </location>
</feature>
<accession>A0ABR3K284</accession>
<sequence length="303" mass="34207">MLEGSPSGPEDIVFSGAGPLAMFQYGPLRCIPDFVSDSEATRLPHGKRVPAPRLYRIDTNAHSLPVVSPIMESHRLDTMDIQLAVIQFAFAMLTPLALLFIISNCVESPHRGKVAYAASHVQRRANYDRPTPASTRRSYLTSLPNELLLEILIHATTTAPERSFHNLLLVSRRVQHVAYAARLSYHTIKLASSRPLKSFHRWVKAHPDLATRARHLSIAPTMPLSIHEVQLCSEVIVACSGLVSLRCHSRVLEVAFRRYRHPFAHLRLVRLTLTVAEEGHWERLKETTHGWRLTKQLTHSVVR</sequence>
<reference evidence="3" key="1">
    <citation type="submission" date="2024-06" db="EMBL/GenBank/DDBJ databases">
        <title>Multi-omics analyses provide insights into the biosynthesis of the anticancer antibiotic pleurotin in Hohenbuehelia grisea.</title>
        <authorList>
            <person name="Weaver J.A."/>
            <person name="Alberti F."/>
        </authorList>
    </citation>
    <scope>NUCLEOTIDE SEQUENCE [LARGE SCALE GENOMIC DNA]</scope>
    <source>
        <strain evidence="3">T-177</strain>
    </source>
</reference>
<evidence type="ECO:0008006" key="4">
    <source>
        <dbReference type="Google" id="ProtNLM"/>
    </source>
</evidence>